<dbReference type="PANTHER" id="PTHR43581">
    <property type="entry name" value="ATP/GTP PHOSPHATASE"/>
    <property type="match status" value="1"/>
</dbReference>
<proteinExistence type="predicted"/>
<comment type="caution">
    <text evidence="2">The sequence shown here is derived from an EMBL/GenBank/DDBJ whole genome shotgun (WGS) entry which is preliminary data.</text>
</comment>
<dbReference type="RefSeq" id="WP_284333681.1">
    <property type="nucleotide sequence ID" value="NZ_BSOA01000048.1"/>
</dbReference>
<evidence type="ECO:0000313" key="3">
    <source>
        <dbReference type="Proteomes" id="UP001156627"/>
    </source>
</evidence>
<dbReference type="InterPro" id="IPR041685">
    <property type="entry name" value="AAA_GajA/Old/RecF-like"/>
</dbReference>
<dbReference type="SUPFAM" id="SSF52540">
    <property type="entry name" value="P-loop containing nucleoside triphosphate hydrolases"/>
    <property type="match status" value="1"/>
</dbReference>
<reference evidence="3" key="1">
    <citation type="journal article" date="2019" name="Int. J. Syst. Evol. Microbiol.">
        <title>The Global Catalogue of Microorganisms (GCM) 10K type strain sequencing project: providing services to taxonomists for standard genome sequencing and annotation.</title>
        <authorList>
            <consortium name="The Broad Institute Genomics Platform"/>
            <consortium name="The Broad Institute Genome Sequencing Center for Infectious Disease"/>
            <person name="Wu L."/>
            <person name="Ma J."/>
        </authorList>
    </citation>
    <scope>NUCLEOTIDE SEQUENCE [LARGE SCALE GENOMIC DNA]</scope>
    <source>
        <strain evidence="3">NBRC 111981</strain>
    </source>
</reference>
<protein>
    <recommendedName>
        <fullName evidence="1">Endonuclease GajA/Old nuclease/RecF-like AAA domain-containing protein</fullName>
    </recommendedName>
</protein>
<gene>
    <name evidence="2" type="ORF">GCM10007898_38310</name>
</gene>
<dbReference type="EMBL" id="BSOA01000048">
    <property type="protein sequence ID" value="GLQ90256.1"/>
    <property type="molecule type" value="Genomic_DNA"/>
</dbReference>
<dbReference type="Proteomes" id="UP001156627">
    <property type="component" value="Unassembled WGS sequence"/>
</dbReference>
<organism evidence="2 3">
    <name type="scientific">Dyella flagellata</name>
    <dbReference type="NCBI Taxonomy" id="1867833"/>
    <lineage>
        <taxon>Bacteria</taxon>
        <taxon>Pseudomonadati</taxon>
        <taxon>Pseudomonadota</taxon>
        <taxon>Gammaproteobacteria</taxon>
        <taxon>Lysobacterales</taxon>
        <taxon>Rhodanobacteraceae</taxon>
        <taxon>Dyella</taxon>
    </lineage>
</organism>
<dbReference type="Pfam" id="PF13175">
    <property type="entry name" value="AAA_15"/>
    <property type="match status" value="1"/>
</dbReference>
<dbReference type="PANTHER" id="PTHR43581:SF4">
    <property type="entry name" value="ATP_GTP PHOSPHATASE"/>
    <property type="match status" value="1"/>
</dbReference>
<dbReference type="InterPro" id="IPR027417">
    <property type="entry name" value="P-loop_NTPase"/>
</dbReference>
<name>A0ABQ5XGA7_9GAMM</name>
<accession>A0ABQ5XGA7</accession>
<feature type="domain" description="Endonuclease GajA/Old nuclease/RecF-like AAA" evidence="1">
    <location>
        <begin position="5"/>
        <end position="376"/>
    </location>
</feature>
<dbReference type="InterPro" id="IPR051396">
    <property type="entry name" value="Bact_Antivir_Def_Nuclease"/>
</dbReference>
<keyword evidence="3" id="KW-1185">Reference proteome</keyword>
<dbReference type="SUPFAM" id="SSF110455">
    <property type="entry name" value="Toprim domain"/>
    <property type="match status" value="1"/>
</dbReference>
<sequence length="618" mass="71204">MLYTHFEIKNFKGINNTKLDISTHPSSKIHCLVGLNESGKTTILEAINYFTYNSDKLTALDLKGYTIDNPNNLIPISLRSNYTGNITVSVELELNDADEIAIAKDVKAESGFEITQKIENIYISQIIRYKDSKFSRTNVEWTLSLRGRKAKGRSYFLTYHKNRDLWLKVVNVIKKHIPGILFFPNFLFDFPSKIYLEDIETDYEKHKFYRNVVQDILDGIGNRANVQTHIVARAKSNDQADKISLNQLLLTMARHVSQNVFSQWGNISRSKNDKKKVTINHGMDQDGRVYLEFNIEDVDGLYLITERSLGFRWFFVFFLLTYYRSHRAQAGGNVLFLFDEPASNLHQTAQAQLLDIFGKIGVNSQIIYTTHSHHLINPKWLDSTHIVRNEGLHDPSLFDELVPTKTRIAVHKYRTFSTQHPDQSAYFQPILDVLDYRPSQLELVPDIIMVEGKSDYYILRYFQEIIAKQKHPINILPGTGSGSLTTVIQLYLAWGKNFLVLLDDDKEGKKQRDRYFELFGSAINPFLYSLADVDPSFRNREIEDLADTNDKLLVQRFAYPSDALFNKTHFQRAIQEALINNHVLPLNTGSTENFQKVFRFCLQKLKVAAAHTEAHSLA</sequence>
<evidence type="ECO:0000259" key="1">
    <source>
        <dbReference type="Pfam" id="PF13175"/>
    </source>
</evidence>
<dbReference type="Gene3D" id="3.40.50.300">
    <property type="entry name" value="P-loop containing nucleotide triphosphate hydrolases"/>
    <property type="match status" value="1"/>
</dbReference>
<evidence type="ECO:0000313" key="2">
    <source>
        <dbReference type="EMBL" id="GLQ90256.1"/>
    </source>
</evidence>